<evidence type="ECO:0000313" key="3">
    <source>
        <dbReference type="EMBL" id="KAK2160268.1"/>
    </source>
</evidence>
<dbReference type="GO" id="GO:0030121">
    <property type="term" value="C:AP-1 adaptor complex"/>
    <property type="evidence" value="ECO:0007669"/>
    <property type="project" value="TreeGrafter"/>
</dbReference>
<comment type="caution">
    <text evidence="3">The sequence shown here is derived from an EMBL/GenBank/DDBJ whole genome shotgun (WGS) entry which is preliminary data.</text>
</comment>
<feature type="compositionally biased region" description="Basic and acidic residues" evidence="1">
    <location>
        <begin position="212"/>
        <end position="229"/>
    </location>
</feature>
<keyword evidence="4" id="KW-1185">Reference proteome</keyword>
<reference evidence="3" key="1">
    <citation type="journal article" date="2023" name="Mol. Biol. Evol.">
        <title>Third-Generation Sequencing Reveals the Adaptive Role of the Epigenome in Three Deep-Sea Polychaetes.</title>
        <authorList>
            <person name="Perez M."/>
            <person name="Aroh O."/>
            <person name="Sun Y."/>
            <person name="Lan Y."/>
            <person name="Juniper S.K."/>
            <person name="Young C.R."/>
            <person name="Angers B."/>
            <person name="Qian P.Y."/>
        </authorList>
    </citation>
    <scope>NUCLEOTIDE SEQUENCE</scope>
    <source>
        <strain evidence="3">P08H-3</strain>
    </source>
</reference>
<proteinExistence type="predicted"/>
<dbReference type="EMBL" id="JAODUP010000137">
    <property type="protein sequence ID" value="KAK2160268.1"/>
    <property type="molecule type" value="Genomic_DNA"/>
</dbReference>
<organism evidence="3 4">
    <name type="scientific">Paralvinella palmiformis</name>
    <dbReference type="NCBI Taxonomy" id="53620"/>
    <lineage>
        <taxon>Eukaryota</taxon>
        <taxon>Metazoa</taxon>
        <taxon>Spiralia</taxon>
        <taxon>Lophotrochozoa</taxon>
        <taxon>Annelida</taxon>
        <taxon>Polychaeta</taxon>
        <taxon>Sedentaria</taxon>
        <taxon>Canalipalpata</taxon>
        <taxon>Terebellida</taxon>
        <taxon>Terebelliformia</taxon>
        <taxon>Alvinellidae</taxon>
        <taxon>Paralvinella</taxon>
    </lineage>
</organism>
<feature type="compositionally biased region" description="Basic and acidic residues" evidence="1">
    <location>
        <begin position="62"/>
        <end position="94"/>
    </location>
</feature>
<sequence>MSTFIPIVSSSPPPLDESVTNNNDDDDWDDFAQFTGTSDPVVEDSGKTSQFFSPIEPPDSGLQHHDNGTDAGEHRVGFEAFTDRVEADQDDSKLTRPHSVQSEHSPSSDANSNVSPFQCGLNDESVKQRGDRTECSNVNDPACDCLEVTRQDECPLSSPEYCSPSKEPSNNGHQMGCRSEAPDVASQGSATDSGLSTDISPSTKTADMDEDFAAKIEHMVGFHDSHDDSGTEDQGMASNDEHLPNSSVAKKTDDKKQLCTLSDSGSNDVPGELSSSSDGMCEAKDDLESCKGFSKTSFLSGECHKSSTSTSSKSVSCSSPAACDVSETTQCHTCLESCTLEADSLQRQDPDGDIGEQMDPANHPDQSGVLIADEQHQDVESPHPLPDVSVEYQEEFSEFKDALESQISDGENENSEPDVGGFHFKQHLTVGEDDSPVESLDLKLPATDIDTPQDEWGDDFAEFQETAQPHRTDDEDASSEWAAFGDNSSVNQVGGDWASFGDVKTAELTDNKNTSDKAPVSSCDDDDFGDFEDVPTDNFQTFVSSMTNILQNIGNINQLKKIVGNVFNNNTLGSDECMDIDVLVRYMEKMKQKPPRKDDNEATNVCVWNNLKDISNTAALKYTWNNSVNRQKLLQACAIDTRNILLGHKKPSVPIFYQQTVLEPSRGPVEPNKPPTPTVSTPECRTPDPSTSQAISQATVVSMTPSSVVSGAGTPQDIPPAEFDWSSSGLTNPLDESSNIHLDLDFFIRKDSNTGQSPVPSSKALKQEQEILQALETSSSGKPEPPKTLQTIETLLAGLKFTPTAPPSISKKVETVSREARRILDTLPDLSFMNASVLMFPLKVASDPAN</sequence>
<feature type="compositionally biased region" description="Basic and acidic residues" evidence="1">
    <location>
        <begin position="124"/>
        <end position="134"/>
    </location>
</feature>
<accession>A0AAD9N9E1</accession>
<dbReference type="Pfam" id="PF15045">
    <property type="entry name" value="Clathrin_bdg"/>
    <property type="match status" value="1"/>
</dbReference>
<dbReference type="PANTHER" id="PTHR16156:SF10">
    <property type="entry name" value="AFTIPHILIN-RELATED"/>
    <property type="match status" value="1"/>
</dbReference>
<dbReference type="GO" id="GO:0030276">
    <property type="term" value="F:clathrin binding"/>
    <property type="evidence" value="ECO:0007669"/>
    <property type="project" value="InterPro"/>
</dbReference>
<dbReference type="InterPro" id="IPR046359">
    <property type="entry name" value="Aftin-like"/>
</dbReference>
<evidence type="ECO:0000256" key="1">
    <source>
        <dbReference type="SAM" id="MobiDB-lite"/>
    </source>
</evidence>
<feature type="region of interest" description="Disordered" evidence="1">
    <location>
        <begin position="664"/>
        <end position="691"/>
    </location>
</feature>
<feature type="compositionally biased region" description="Polar residues" evidence="1">
    <location>
        <begin position="98"/>
        <end position="116"/>
    </location>
</feature>
<feature type="region of interest" description="Disordered" evidence="1">
    <location>
        <begin position="1"/>
        <end position="142"/>
    </location>
</feature>
<evidence type="ECO:0000259" key="2">
    <source>
        <dbReference type="Pfam" id="PF15045"/>
    </source>
</evidence>
<dbReference type="AlphaFoldDB" id="A0AAD9N9E1"/>
<feature type="compositionally biased region" description="Polar residues" evidence="1">
    <location>
        <begin position="259"/>
        <end position="278"/>
    </location>
</feature>
<evidence type="ECO:0000313" key="4">
    <source>
        <dbReference type="Proteomes" id="UP001208570"/>
    </source>
</evidence>
<protein>
    <recommendedName>
        <fullName evidence="2">Aftiphilin clathrin-binding box domain-containing protein</fullName>
    </recommendedName>
</protein>
<dbReference type="Proteomes" id="UP001208570">
    <property type="component" value="Unassembled WGS sequence"/>
</dbReference>
<feature type="region of interest" description="Disordered" evidence="1">
    <location>
        <begin position="297"/>
        <end position="319"/>
    </location>
</feature>
<feature type="compositionally biased region" description="Low complexity" evidence="1">
    <location>
        <begin position="306"/>
        <end position="319"/>
    </location>
</feature>
<dbReference type="PANTHER" id="PTHR16156">
    <property type="entry name" value="AFTIPHILIN A-RELATED"/>
    <property type="match status" value="1"/>
</dbReference>
<feature type="region of interest" description="Disordered" evidence="1">
    <location>
        <begin position="154"/>
        <end position="280"/>
    </location>
</feature>
<feature type="compositionally biased region" description="Polar residues" evidence="1">
    <location>
        <begin position="186"/>
        <end position="205"/>
    </location>
</feature>
<feature type="compositionally biased region" description="Polar residues" evidence="1">
    <location>
        <begin position="678"/>
        <end position="691"/>
    </location>
</feature>
<dbReference type="InterPro" id="IPR029205">
    <property type="entry name" value="Clathrin-bd"/>
</dbReference>
<dbReference type="GO" id="GO:0032588">
    <property type="term" value="C:trans-Golgi network membrane"/>
    <property type="evidence" value="ECO:0007669"/>
    <property type="project" value="InterPro"/>
</dbReference>
<name>A0AAD9N9E1_9ANNE</name>
<gene>
    <name evidence="3" type="ORF">LSH36_137g06062</name>
</gene>
<feature type="domain" description="Aftiphilin clathrin-binding box" evidence="2">
    <location>
        <begin position="607"/>
        <end position="651"/>
    </location>
</feature>
<feature type="region of interest" description="Disordered" evidence="1">
    <location>
        <begin position="346"/>
        <end position="367"/>
    </location>
</feature>